<evidence type="ECO:0000313" key="3">
    <source>
        <dbReference type="Proteomes" id="UP000283269"/>
    </source>
</evidence>
<protein>
    <recommendedName>
        <fullName evidence="4">Serine protease</fullName>
    </recommendedName>
</protein>
<keyword evidence="3" id="KW-1185">Reference proteome</keyword>
<feature type="compositionally biased region" description="Basic and acidic residues" evidence="1">
    <location>
        <begin position="1"/>
        <end position="16"/>
    </location>
</feature>
<name>A0A409XN78_PSICY</name>
<dbReference type="InterPro" id="IPR043504">
    <property type="entry name" value="Peptidase_S1_PA_chymotrypsin"/>
</dbReference>
<dbReference type="STRING" id="93625.A0A409XN78"/>
<dbReference type="Proteomes" id="UP000283269">
    <property type="component" value="Unassembled WGS sequence"/>
</dbReference>
<evidence type="ECO:0000313" key="2">
    <source>
        <dbReference type="EMBL" id="PPQ92160.1"/>
    </source>
</evidence>
<dbReference type="InterPro" id="IPR009003">
    <property type="entry name" value="Peptidase_S1_PA"/>
</dbReference>
<organism evidence="2 3">
    <name type="scientific">Psilocybe cyanescens</name>
    <dbReference type="NCBI Taxonomy" id="93625"/>
    <lineage>
        <taxon>Eukaryota</taxon>
        <taxon>Fungi</taxon>
        <taxon>Dikarya</taxon>
        <taxon>Basidiomycota</taxon>
        <taxon>Agaricomycotina</taxon>
        <taxon>Agaricomycetes</taxon>
        <taxon>Agaricomycetidae</taxon>
        <taxon>Agaricales</taxon>
        <taxon>Agaricineae</taxon>
        <taxon>Strophariaceae</taxon>
        <taxon>Psilocybe</taxon>
    </lineage>
</organism>
<dbReference type="Gene3D" id="2.40.10.10">
    <property type="entry name" value="Trypsin-like serine proteases"/>
    <property type="match status" value="2"/>
</dbReference>
<gene>
    <name evidence="2" type="ORF">CVT25_008785</name>
</gene>
<dbReference type="EMBL" id="NHYD01001079">
    <property type="protein sequence ID" value="PPQ92160.1"/>
    <property type="molecule type" value="Genomic_DNA"/>
</dbReference>
<dbReference type="SUPFAM" id="SSF50494">
    <property type="entry name" value="Trypsin-like serine proteases"/>
    <property type="match status" value="1"/>
</dbReference>
<dbReference type="OrthoDB" id="5367135at2759"/>
<accession>A0A409XN78</accession>
<feature type="region of interest" description="Disordered" evidence="1">
    <location>
        <begin position="1"/>
        <end position="22"/>
    </location>
</feature>
<sequence>MADSLWEHPDWAQQKDGDEEESAGLEYADLDISNWVVQLRFNRVNDLDNYCGNGSFLNIPSIPDKHIIITCAHNLIHDGHRSLNLEVHYNNPFEVDPADPTKVVFTDPQKPAIIVVPVDNNADNVYICKDYSAGAGDPAVDYGVIVIPRTSIKIPHGFGFSLKLAFKKSFKGNVHVSGFRKSPKGTMKPLRPLTSSAIGMSYQNGNVVEYRATTEAGISGSPVWVAYNKFIAVVAIHNQGIPGRGGRAALLTVDLLRDIFQWVSPALVRPGIEVQVYQGSSKKARKKKPTTTDIPDRGLFLSFKTNPAFGRVRLGSGTKFDWMPVQVDAKNLVQYGLSTVGERKWLRFNADQPKFQGVQLIEKMNMKGCLFQNFETKDDNGNDAAWMKIGVDTGKIDLEKNLPVCVQLKIQGTHIKPNNENRETSEVLLVKCGEPGSDDAFNKIILKGA</sequence>
<dbReference type="InParanoid" id="A0A409XN78"/>
<evidence type="ECO:0000256" key="1">
    <source>
        <dbReference type="SAM" id="MobiDB-lite"/>
    </source>
</evidence>
<reference evidence="2 3" key="1">
    <citation type="journal article" date="2018" name="Evol. Lett.">
        <title>Horizontal gene cluster transfer increased hallucinogenic mushroom diversity.</title>
        <authorList>
            <person name="Reynolds H.T."/>
            <person name="Vijayakumar V."/>
            <person name="Gluck-Thaler E."/>
            <person name="Korotkin H.B."/>
            <person name="Matheny P.B."/>
            <person name="Slot J.C."/>
        </authorList>
    </citation>
    <scope>NUCLEOTIDE SEQUENCE [LARGE SCALE GENOMIC DNA]</scope>
    <source>
        <strain evidence="2 3">2631</strain>
    </source>
</reference>
<proteinExistence type="predicted"/>
<dbReference type="AlphaFoldDB" id="A0A409XN78"/>
<comment type="caution">
    <text evidence="2">The sequence shown here is derived from an EMBL/GenBank/DDBJ whole genome shotgun (WGS) entry which is preliminary data.</text>
</comment>
<evidence type="ECO:0008006" key="4">
    <source>
        <dbReference type="Google" id="ProtNLM"/>
    </source>
</evidence>